<gene>
    <name evidence="2" type="ORF">BSTOLATCC_MIC40960</name>
</gene>
<feature type="compositionally biased region" description="Basic and acidic residues" evidence="1">
    <location>
        <begin position="84"/>
        <end position="119"/>
    </location>
</feature>
<feature type="compositionally biased region" description="Basic and acidic residues" evidence="1">
    <location>
        <begin position="180"/>
        <end position="201"/>
    </location>
</feature>
<accession>A0AAU9JLM2</accession>
<protein>
    <submittedName>
        <fullName evidence="2">Uncharacterized protein</fullName>
    </submittedName>
</protein>
<reference evidence="2" key="1">
    <citation type="submission" date="2021-09" db="EMBL/GenBank/DDBJ databases">
        <authorList>
            <consortium name="AG Swart"/>
            <person name="Singh M."/>
            <person name="Singh A."/>
            <person name="Seah K."/>
            <person name="Emmerich C."/>
        </authorList>
    </citation>
    <scope>NUCLEOTIDE SEQUENCE</scope>
    <source>
        <strain evidence="2">ATCC30299</strain>
    </source>
</reference>
<evidence type="ECO:0000313" key="2">
    <source>
        <dbReference type="EMBL" id="CAG9326535.1"/>
    </source>
</evidence>
<name>A0AAU9JLM2_9CILI</name>
<dbReference type="EMBL" id="CAJZBQ010000040">
    <property type="protein sequence ID" value="CAG9326535.1"/>
    <property type="molecule type" value="Genomic_DNA"/>
</dbReference>
<dbReference type="Proteomes" id="UP001162131">
    <property type="component" value="Unassembled WGS sequence"/>
</dbReference>
<evidence type="ECO:0000313" key="3">
    <source>
        <dbReference type="Proteomes" id="UP001162131"/>
    </source>
</evidence>
<sequence>MSKSKTNQRLGRGPPKLSNDFGIKLLEKELELEKNWSIEIINELVLMYTEIIEYYEYNKDPRYLDFQDRMHKMLVKPQAISTMREENLSPIRNRRESIKSPSPQKERKDEGEGKKEVNSVHKTPVQYVIPEVENSGSEGENEGENLKNQPEEEIEIKIVPDSTIRRNSQRRHTFSTPQPKRPEHKLEDSIEQRKKESERNKSLLSAQLNQALAEPSYKFSKNLERIIHLHQTNSKVITQKCASDFKFQDSDLQRRLDSRKKAMIDRSTGDTSVFDSPLNKSCIDILPSEIEYSPPEIHLFGDTMDEVNLSFGPSLDESKHIENIENQLEDLMEASFSEKASKISEIKLNYEVQIKELEGQGGFMNLIIDQMKENMKQEIQDVSKELDTRRKEKINLLKRSFMM</sequence>
<proteinExistence type="predicted"/>
<organism evidence="2 3">
    <name type="scientific">Blepharisma stoltei</name>
    <dbReference type="NCBI Taxonomy" id="1481888"/>
    <lineage>
        <taxon>Eukaryota</taxon>
        <taxon>Sar</taxon>
        <taxon>Alveolata</taxon>
        <taxon>Ciliophora</taxon>
        <taxon>Postciliodesmatophora</taxon>
        <taxon>Heterotrichea</taxon>
        <taxon>Heterotrichida</taxon>
        <taxon>Blepharismidae</taxon>
        <taxon>Blepharisma</taxon>
    </lineage>
</organism>
<keyword evidence="3" id="KW-1185">Reference proteome</keyword>
<feature type="region of interest" description="Disordered" evidence="1">
    <location>
        <begin position="84"/>
        <end position="202"/>
    </location>
</feature>
<dbReference type="AlphaFoldDB" id="A0AAU9JLM2"/>
<comment type="caution">
    <text evidence="2">The sequence shown here is derived from an EMBL/GenBank/DDBJ whole genome shotgun (WGS) entry which is preliminary data.</text>
</comment>
<evidence type="ECO:0000256" key="1">
    <source>
        <dbReference type="SAM" id="MobiDB-lite"/>
    </source>
</evidence>